<dbReference type="AlphaFoldDB" id="A0A914IA53"/>
<evidence type="ECO:0000313" key="2">
    <source>
        <dbReference type="WBParaSite" id="Gr19_v10_g8096.t1"/>
    </source>
</evidence>
<protein>
    <submittedName>
        <fullName evidence="2">Uncharacterized protein</fullName>
    </submittedName>
</protein>
<name>A0A914IA53_GLORO</name>
<sequence>MSSRRNLSGVMSLRRILSGVMSLRRILSGVMSLRRKGLCRYDIMSTFLNRIVKQTTAQIPSVGQKDKMQVAAVDGEQQREAGGNIQQEIPSVGQKDKMHVVAVDGEQQSEAGGNIQQEVKRDF</sequence>
<proteinExistence type="predicted"/>
<accession>A0A914IA53</accession>
<organism evidence="1 2">
    <name type="scientific">Globodera rostochiensis</name>
    <name type="common">Golden nematode worm</name>
    <name type="synonym">Heterodera rostochiensis</name>
    <dbReference type="NCBI Taxonomy" id="31243"/>
    <lineage>
        <taxon>Eukaryota</taxon>
        <taxon>Metazoa</taxon>
        <taxon>Ecdysozoa</taxon>
        <taxon>Nematoda</taxon>
        <taxon>Chromadorea</taxon>
        <taxon>Rhabditida</taxon>
        <taxon>Tylenchina</taxon>
        <taxon>Tylenchomorpha</taxon>
        <taxon>Tylenchoidea</taxon>
        <taxon>Heteroderidae</taxon>
        <taxon>Heteroderinae</taxon>
        <taxon>Globodera</taxon>
    </lineage>
</organism>
<reference evidence="2" key="1">
    <citation type="submission" date="2022-11" db="UniProtKB">
        <authorList>
            <consortium name="WormBaseParasite"/>
        </authorList>
    </citation>
    <scope>IDENTIFICATION</scope>
</reference>
<dbReference type="WBParaSite" id="Gr19_v10_g8096.t1">
    <property type="protein sequence ID" value="Gr19_v10_g8096.t1"/>
    <property type="gene ID" value="Gr19_v10_g8096"/>
</dbReference>
<evidence type="ECO:0000313" key="1">
    <source>
        <dbReference type="Proteomes" id="UP000887572"/>
    </source>
</evidence>
<keyword evidence="1" id="KW-1185">Reference proteome</keyword>
<dbReference type="Proteomes" id="UP000887572">
    <property type="component" value="Unplaced"/>
</dbReference>